<dbReference type="EMBL" id="CAXKWB010012104">
    <property type="protein sequence ID" value="CAL4103343.1"/>
    <property type="molecule type" value="Genomic_DNA"/>
</dbReference>
<evidence type="ECO:0000256" key="3">
    <source>
        <dbReference type="PIRSR" id="PIRSR036666-50"/>
    </source>
</evidence>
<comment type="PTM">
    <text evidence="3">The conversion to 3-oxoalanine (also known as C-formylglycine, FGly), of a serine or cysteine residue in prokaryotes and of a cysteine residue in eukaryotes, is critical for catalytic activity.</text>
</comment>
<feature type="non-terminal residue" evidence="5">
    <location>
        <position position="1"/>
    </location>
</feature>
<name>A0AAV2QVT1_MEGNR</name>
<feature type="modified residue" description="3-oxoalanine (Cys)" evidence="3">
    <location>
        <position position="32"/>
    </location>
</feature>
<accession>A0AAV2QVT1</accession>
<feature type="domain" description="Sulfatase N-terminal" evidence="4">
    <location>
        <begin position="10"/>
        <end position="324"/>
    </location>
</feature>
<dbReference type="GO" id="GO:0008449">
    <property type="term" value="F:N-acetylglucosamine-6-sulfatase activity"/>
    <property type="evidence" value="ECO:0007669"/>
    <property type="project" value="InterPro"/>
</dbReference>
<dbReference type="PANTHER" id="PTHR43108">
    <property type="entry name" value="N-ACETYLGLUCOSAMINE-6-SULFATASE FAMILY MEMBER"/>
    <property type="match status" value="1"/>
</dbReference>
<keyword evidence="6" id="KW-1185">Reference proteome</keyword>
<dbReference type="GO" id="GO:0030203">
    <property type="term" value="P:glycosaminoglycan metabolic process"/>
    <property type="evidence" value="ECO:0007669"/>
    <property type="project" value="InterPro"/>
</dbReference>
<comment type="cofactor">
    <cofactor evidence="1">
        <name>Ca(2+)</name>
        <dbReference type="ChEBI" id="CHEBI:29108"/>
    </cofactor>
</comment>
<dbReference type="Gene3D" id="3.40.720.10">
    <property type="entry name" value="Alkaline Phosphatase, subunit A"/>
    <property type="match status" value="1"/>
</dbReference>
<dbReference type="CDD" id="cd16147">
    <property type="entry name" value="G6S"/>
    <property type="match status" value="1"/>
</dbReference>
<evidence type="ECO:0000256" key="2">
    <source>
        <dbReference type="ARBA" id="ARBA00008779"/>
    </source>
</evidence>
<evidence type="ECO:0000256" key="1">
    <source>
        <dbReference type="ARBA" id="ARBA00001913"/>
    </source>
</evidence>
<dbReference type="AlphaFoldDB" id="A0AAV2QVT1"/>
<evidence type="ECO:0000313" key="6">
    <source>
        <dbReference type="Proteomes" id="UP001497623"/>
    </source>
</evidence>
<sequence length="513" mass="57585">ILDGMLPLTQLQKLVGDTGATFANSFVASPLCCPSRSSILSGQYVHNHGAINNSVSGGCSSPGWQAGPEKESFITHFQKSGYSTFFAGKYLNSYGKPEAGGVQHIPPGWDSWLGLVGNSRYYNYSLSVNGTKEKHGDDYSQDYFTNVIRKRAYEFFNTAPRNKPFFMMLSTPASHEPNNFEPKYAPKFSNMTAPRTPNFNIPNGADKPWLLRQGVQHLSQDVIDIVDDVFRARLRTLLTVDDMIKDIFDILKEENIIDNTYVIFTSDNGYHMGQFSMPVDKRLPYETDIRVPLLISGPGISAGSIIKYATTNIDLAPTFLDLADLQIPNSMDGISLKPLLLGEEKEIRAEENVPLYEVLNKNLPFEQEKKEDKVDYNKKNVEEYRKSIWNDRAFLVEHFGLGAGKGENPGCENVPAGLVGCKPSLDCKCKDSFNSTYACIRQISISTDNVFCNWYVGEEFQEYYDLQKDPFQLNNTVKTLSTEAHHGLLHHLETLQNCAGDSCKLPEYDVNYI</sequence>
<dbReference type="InterPro" id="IPR000917">
    <property type="entry name" value="Sulfatase_N"/>
</dbReference>
<dbReference type="SUPFAM" id="SSF53649">
    <property type="entry name" value="Alkaline phosphatase-like"/>
    <property type="match status" value="1"/>
</dbReference>
<gene>
    <name evidence="5" type="ORF">MNOR_LOCUS17537</name>
</gene>
<dbReference type="InterPro" id="IPR017850">
    <property type="entry name" value="Alkaline_phosphatase_core_sf"/>
</dbReference>
<dbReference type="PANTHER" id="PTHR43108:SF8">
    <property type="entry name" value="SD21168P"/>
    <property type="match status" value="1"/>
</dbReference>
<dbReference type="Pfam" id="PF00884">
    <property type="entry name" value="Sulfatase"/>
    <property type="match status" value="1"/>
</dbReference>
<comment type="similarity">
    <text evidence="2">Belongs to the sulfatase family.</text>
</comment>
<dbReference type="InterPro" id="IPR012251">
    <property type="entry name" value="GlcNAc_6-SO4ase"/>
</dbReference>
<evidence type="ECO:0000313" key="5">
    <source>
        <dbReference type="EMBL" id="CAL4103343.1"/>
    </source>
</evidence>
<dbReference type="PIRSF" id="PIRSF036666">
    <property type="entry name" value="G6S"/>
    <property type="match status" value="1"/>
</dbReference>
<evidence type="ECO:0000259" key="4">
    <source>
        <dbReference type="Pfam" id="PF00884"/>
    </source>
</evidence>
<comment type="caution">
    <text evidence="5">The sequence shown here is derived from an EMBL/GenBank/DDBJ whole genome shotgun (WGS) entry which is preliminary data.</text>
</comment>
<reference evidence="5 6" key="1">
    <citation type="submission" date="2024-05" db="EMBL/GenBank/DDBJ databases">
        <authorList>
            <person name="Wallberg A."/>
        </authorList>
    </citation>
    <scope>NUCLEOTIDE SEQUENCE [LARGE SCALE GENOMIC DNA]</scope>
</reference>
<protein>
    <recommendedName>
        <fullName evidence="4">Sulfatase N-terminal domain-containing protein</fullName>
    </recommendedName>
</protein>
<dbReference type="GO" id="GO:0005539">
    <property type="term" value="F:glycosaminoglycan binding"/>
    <property type="evidence" value="ECO:0007669"/>
    <property type="project" value="TreeGrafter"/>
</dbReference>
<organism evidence="5 6">
    <name type="scientific">Meganyctiphanes norvegica</name>
    <name type="common">Northern krill</name>
    <name type="synonym">Thysanopoda norvegica</name>
    <dbReference type="NCBI Taxonomy" id="48144"/>
    <lineage>
        <taxon>Eukaryota</taxon>
        <taxon>Metazoa</taxon>
        <taxon>Ecdysozoa</taxon>
        <taxon>Arthropoda</taxon>
        <taxon>Crustacea</taxon>
        <taxon>Multicrustacea</taxon>
        <taxon>Malacostraca</taxon>
        <taxon>Eumalacostraca</taxon>
        <taxon>Eucarida</taxon>
        <taxon>Euphausiacea</taxon>
        <taxon>Euphausiidae</taxon>
        <taxon>Meganyctiphanes</taxon>
    </lineage>
</organism>
<proteinExistence type="inferred from homology"/>
<dbReference type="Proteomes" id="UP001497623">
    <property type="component" value="Unassembled WGS sequence"/>
</dbReference>